<organism evidence="1">
    <name type="scientific">freshwater metagenome</name>
    <dbReference type="NCBI Taxonomy" id="449393"/>
    <lineage>
        <taxon>unclassified sequences</taxon>
        <taxon>metagenomes</taxon>
        <taxon>ecological metagenomes</taxon>
    </lineage>
</organism>
<name>A0A6J7PGD9_9ZZZZ</name>
<dbReference type="AlphaFoldDB" id="A0A6J7PGD9"/>
<protein>
    <submittedName>
        <fullName evidence="1">Unannotated protein</fullName>
    </submittedName>
</protein>
<accession>A0A6J7PGD9</accession>
<evidence type="ECO:0000313" key="1">
    <source>
        <dbReference type="EMBL" id="CAB5004131.1"/>
    </source>
</evidence>
<proteinExistence type="predicted"/>
<reference evidence="1" key="1">
    <citation type="submission" date="2020-05" db="EMBL/GenBank/DDBJ databases">
        <authorList>
            <person name="Chiriac C."/>
            <person name="Salcher M."/>
            <person name="Ghai R."/>
            <person name="Kavagutti S V."/>
        </authorList>
    </citation>
    <scope>NUCLEOTIDE SEQUENCE</scope>
</reference>
<gene>
    <name evidence="1" type="ORF">UFOPK4049_00648</name>
</gene>
<sequence>MEILNLGGSYEPSAKSRKTKFKVLLGVGLVTLVMGMGSTLAASITLSSGSPIEFGQGVATTTACDSSITVTPYSTYVNDTATADFLFSSVALSNIDTTTAACGGKTFVLKAYTDSSTIATNYAVSGSLANPLFLGWKYASGASGGNGNAGSKTPYNSGIAITLNAGGTTCTVQVLAGTGGSADISGAACALTAGTITLTLGDGGGGAAVGTSTAAVTKITVESSSSVPSGYVSTTVA</sequence>
<dbReference type="EMBL" id="CAFBPB010000069">
    <property type="protein sequence ID" value="CAB5004131.1"/>
    <property type="molecule type" value="Genomic_DNA"/>
</dbReference>